<feature type="region of interest" description="Disordered" evidence="1">
    <location>
        <begin position="150"/>
        <end position="184"/>
    </location>
</feature>
<dbReference type="EMBL" id="HBGU01026312">
    <property type="protein sequence ID" value="CAD9445688.1"/>
    <property type="molecule type" value="Transcribed_RNA"/>
</dbReference>
<feature type="region of interest" description="Disordered" evidence="1">
    <location>
        <begin position="216"/>
        <end position="298"/>
    </location>
</feature>
<proteinExistence type="predicted"/>
<name>A0A7S2D6I9_9EUKA</name>
<gene>
    <name evidence="2" type="ORF">CBRE1094_LOCUS14277</name>
</gene>
<sequence length="298" mass="31111">MGAVSRLASFVVARQPVLTGQYTPNVLFPRIMQPVLVPVDPHGKDKELAAAAQALVDSIPESTAISFSLEAVPTFHELEFGTEIVSFLASHNWRGMLPSDGTSHTLPLLTRLDGGIRAWSGTKGNPKASQGENAAQCAAPSDLPLLLDSSGSCSSSAVEDGSGEGEEGATVESPTKSGMLLSREGSTSSLVTAATATAKGATVAVAMLRRSVSRVLPTTTSDDGCAPPSPLKPPPLHRTLSSKLLGTAPKSRRPTDCKTPRRFDQSKCMAQGHRNSYGSGTPRMSHGSTPRSGVKVRV</sequence>
<evidence type="ECO:0000256" key="1">
    <source>
        <dbReference type="SAM" id="MobiDB-lite"/>
    </source>
</evidence>
<protein>
    <submittedName>
        <fullName evidence="2">Uncharacterized protein</fullName>
    </submittedName>
</protein>
<accession>A0A7S2D6I9</accession>
<feature type="compositionally biased region" description="Basic and acidic residues" evidence="1">
    <location>
        <begin position="253"/>
        <end position="265"/>
    </location>
</feature>
<evidence type="ECO:0000313" key="2">
    <source>
        <dbReference type="EMBL" id="CAD9445688.1"/>
    </source>
</evidence>
<feature type="compositionally biased region" description="Pro residues" evidence="1">
    <location>
        <begin position="227"/>
        <end position="236"/>
    </location>
</feature>
<dbReference type="AlphaFoldDB" id="A0A7S2D6I9"/>
<reference evidence="2" key="1">
    <citation type="submission" date="2021-01" db="EMBL/GenBank/DDBJ databases">
        <authorList>
            <person name="Corre E."/>
            <person name="Pelletier E."/>
            <person name="Niang G."/>
            <person name="Scheremetjew M."/>
            <person name="Finn R."/>
            <person name="Kale V."/>
            <person name="Holt S."/>
            <person name="Cochrane G."/>
            <person name="Meng A."/>
            <person name="Brown T."/>
            <person name="Cohen L."/>
        </authorList>
    </citation>
    <scope>NUCLEOTIDE SEQUENCE</scope>
    <source>
        <strain evidence="2">UTEX LB 985</strain>
    </source>
</reference>
<organism evidence="2">
    <name type="scientific">Haptolina brevifila</name>
    <dbReference type="NCBI Taxonomy" id="156173"/>
    <lineage>
        <taxon>Eukaryota</taxon>
        <taxon>Haptista</taxon>
        <taxon>Haptophyta</taxon>
        <taxon>Prymnesiophyceae</taxon>
        <taxon>Prymnesiales</taxon>
        <taxon>Prymnesiaceae</taxon>
        <taxon>Haptolina</taxon>
    </lineage>
</organism>